<evidence type="ECO:0000313" key="2">
    <source>
        <dbReference type="EMBL" id="TCO41300.1"/>
    </source>
</evidence>
<evidence type="ECO:0000256" key="1">
    <source>
        <dbReference type="SAM" id="SignalP"/>
    </source>
</evidence>
<comment type="caution">
    <text evidence="2">The sequence shown here is derived from an EMBL/GenBank/DDBJ whole genome shotgun (WGS) entry which is preliminary data.</text>
</comment>
<feature type="chain" id="PRO_5020415018" evidence="1">
    <location>
        <begin position="26"/>
        <end position="434"/>
    </location>
</feature>
<keyword evidence="3" id="KW-1185">Reference proteome</keyword>
<dbReference type="Proteomes" id="UP000294862">
    <property type="component" value="Unassembled WGS sequence"/>
</dbReference>
<proteinExistence type="predicted"/>
<dbReference type="AlphaFoldDB" id="A0A4V2S2P8"/>
<keyword evidence="1" id="KW-0732">Signal</keyword>
<sequence length="434" mass="48204">MRITHRGWFAAGIALAAAGAPSAQAEPALNYSVGVELEQNDNINLSRDNPVEETVLTPTLGFDLRQQGAVLSATAAGSVSYRDYLGGKFSDELRGLLSGVATWSISPERFDWVAEDYLGRQPVNVLQADVPSNQQQTNVFSTGPTWRARLGDNLRGRLDLRYTNTYAEETNDFDSDRFSAAARLAWLLGALDTVSGSLTASRVRYDEAASRPFDYDREDAYVGYEHTTNTLKLQAAAGYSWVDLRGPDNRSGALLSFGLRWMPSSATDLGISAARQFADASQDLVIDPASIGNLGVGSGRNGAVISPQLYVEKRIGLDFNHREERYTFSVAPFWRKIDYIEGEFFSQHAYGWTATFNWLFRPTFALSLSTGREHRDYSDLDRTDTDASYSMALSWRQTSHWTWALRATHALRDSTLREAGYSDNAVILSVTYTR</sequence>
<dbReference type="RefSeq" id="WP_131996181.1">
    <property type="nucleotide sequence ID" value="NZ_SLWQ01000003.1"/>
</dbReference>
<accession>A0A4V2S2P8</accession>
<evidence type="ECO:0000313" key="3">
    <source>
        <dbReference type="Proteomes" id="UP000294862"/>
    </source>
</evidence>
<dbReference type="EMBL" id="SLWQ01000003">
    <property type="protein sequence ID" value="TCO41300.1"/>
    <property type="molecule type" value="Genomic_DNA"/>
</dbReference>
<organism evidence="2 3">
    <name type="scientific">Dokdonella fugitiva</name>
    <dbReference type="NCBI Taxonomy" id="328517"/>
    <lineage>
        <taxon>Bacteria</taxon>
        <taxon>Pseudomonadati</taxon>
        <taxon>Pseudomonadota</taxon>
        <taxon>Gammaproteobacteria</taxon>
        <taxon>Lysobacterales</taxon>
        <taxon>Rhodanobacteraceae</taxon>
        <taxon>Dokdonella</taxon>
    </lineage>
</organism>
<reference evidence="2 3" key="1">
    <citation type="journal article" date="2015" name="Stand. Genomic Sci.">
        <title>Genomic Encyclopedia of Bacterial and Archaeal Type Strains, Phase III: the genomes of soil and plant-associated and newly described type strains.</title>
        <authorList>
            <person name="Whitman W.B."/>
            <person name="Woyke T."/>
            <person name="Klenk H.P."/>
            <person name="Zhou Y."/>
            <person name="Lilburn T.G."/>
            <person name="Beck B.J."/>
            <person name="De Vos P."/>
            <person name="Vandamme P."/>
            <person name="Eisen J.A."/>
            <person name="Garrity G."/>
            <person name="Hugenholtz P."/>
            <person name="Kyrpides N.C."/>
        </authorList>
    </citation>
    <scope>NUCLEOTIDE SEQUENCE [LARGE SCALE GENOMIC DNA]</scope>
    <source>
        <strain evidence="2 3">A3</strain>
    </source>
</reference>
<gene>
    <name evidence="2" type="ORF">EV148_103220</name>
</gene>
<feature type="signal peptide" evidence="1">
    <location>
        <begin position="1"/>
        <end position="25"/>
    </location>
</feature>
<dbReference type="SUPFAM" id="SSF56935">
    <property type="entry name" value="Porins"/>
    <property type="match status" value="1"/>
</dbReference>
<dbReference type="OrthoDB" id="5979319at2"/>
<name>A0A4V2S2P8_9GAMM</name>
<protein>
    <submittedName>
        <fullName evidence="2">Uncharacterized protein (PEP-CTERM system associated)</fullName>
    </submittedName>
</protein>